<proteinExistence type="predicted"/>
<organism evidence="3 4">
    <name type="scientific">Mytilus coruscus</name>
    <name type="common">Sea mussel</name>
    <dbReference type="NCBI Taxonomy" id="42192"/>
    <lineage>
        <taxon>Eukaryota</taxon>
        <taxon>Metazoa</taxon>
        <taxon>Spiralia</taxon>
        <taxon>Lophotrochozoa</taxon>
        <taxon>Mollusca</taxon>
        <taxon>Bivalvia</taxon>
        <taxon>Autobranchia</taxon>
        <taxon>Pteriomorphia</taxon>
        <taxon>Mytilida</taxon>
        <taxon>Mytiloidea</taxon>
        <taxon>Mytilidae</taxon>
        <taxon>Mytilinae</taxon>
        <taxon>Mytilus</taxon>
    </lineage>
</organism>
<reference evidence="3 4" key="1">
    <citation type="submission" date="2020-06" db="EMBL/GenBank/DDBJ databases">
        <authorList>
            <person name="Li R."/>
            <person name="Bekaert M."/>
        </authorList>
    </citation>
    <scope>NUCLEOTIDE SEQUENCE [LARGE SCALE GENOMIC DNA]</scope>
    <source>
        <strain evidence="4">wild</strain>
    </source>
</reference>
<gene>
    <name evidence="3" type="ORF">MCOR_55533</name>
</gene>
<dbReference type="AlphaFoldDB" id="A0A6J8ESD2"/>
<sequence length="473" mass="53052">MASNSSYCESCSGEGKSIAAIQFCSDCDEALCKECVEYHKKCKATTLHHLMDLASMLRSKIKKFCEVHEDVSLDFTACSITQYVVENASRLSISPAKMSYHWRKQNAEISELYENVQERELELEFLKEHGSNNQLYLTLREQGKGVQGVVKRVQEMTMSYKKAHLKFEKRADIDIKSIGSIFEVKEACGVPYSPAKLQQAQVQPERVEPILTFKKEITNQLNLSGKLDITGIAVTTDNTLFLCNYQPGVHKVYVYRGNLNGLTYNTTLSLPSNPYGISVLSGTDIAVVTLPHESFLQCINTESLKVDKTIEVDNGCYGITTSGDYIAVGKKFEIRIFKLNGENVRNIALTDISRFNPVRSLYYDHNDGSIIYRTTGLITSIQLDGSVLYRYTVSGNTGIAVDTQGRVYVSDRSKSGIERIMPDGQFRDVVLAVKDGIKDAFAIAFDESFTKFFVTNRNGLVQIYNCEKQLVKL</sequence>
<dbReference type="Gene3D" id="2.120.10.30">
    <property type="entry name" value="TolB, C-terminal domain"/>
    <property type="match status" value="1"/>
</dbReference>
<dbReference type="OrthoDB" id="342730at2759"/>
<keyword evidence="4" id="KW-1185">Reference proteome</keyword>
<dbReference type="CDD" id="cd19757">
    <property type="entry name" value="Bbox1"/>
    <property type="match status" value="1"/>
</dbReference>
<keyword evidence="1" id="KW-0862">Zinc</keyword>
<dbReference type="InterPro" id="IPR011042">
    <property type="entry name" value="6-blade_b-propeller_TolB-like"/>
</dbReference>
<dbReference type="EMBL" id="CACVKT020009813">
    <property type="protein sequence ID" value="CAC5423539.1"/>
    <property type="molecule type" value="Genomic_DNA"/>
</dbReference>
<evidence type="ECO:0000256" key="1">
    <source>
        <dbReference type="PROSITE-ProRule" id="PRU00024"/>
    </source>
</evidence>
<dbReference type="SUPFAM" id="SSF63825">
    <property type="entry name" value="YWTD domain"/>
    <property type="match status" value="1"/>
</dbReference>
<protein>
    <recommendedName>
        <fullName evidence="2">B box-type domain-containing protein</fullName>
    </recommendedName>
</protein>
<keyword evidence="1" id="KW-0479">Metal-binding</keyword>
<name>A0A6J8ESD2_MYTCO</name>
<evidence type="ECO:0000259" key="2">
    <source>
        <dbReference type="PROSITE" id="PS50119"/>
    </source>
</evidence>
<keyword evidence="1" id="KW-0863">Zinc-finger</keyword>
<evidence type="ECO:0000313" key="3">
    <source>
        <dbReference type="EMBL" id="CAC5423539.1"/>
    </source>
</evidence>
<dbReference type="Gene3D" id="3.30.160.60">
    <property type="entry name" value="Classic Zinc Finger"/>
    <property type="match status" value="1"/>
</dbReference>
<dbReference type="GO" id="GO:0008270">
    <property type="term" value="F:zinc ion binding"/>
    <property type="evidence" value="ECO:0007669"/>
    <property type="project" value="UniProtKB-KW"/>
</dbReference>
<dbReference type="PROSITE" id="PS50119">
    <property type="entry name" value="ZF_BBOX"/>
    <property type="match status" value="1"/>
</dbReference>
<evidence type="ECO:0000313" key="4">
    <source>
        <dbReference type="Proteomes" id="UP000507470"/>
    </source>
</evidence>
<dbReference type="Proteomes" id="UP000507470">
    <property type="component" value="Unassembled WGS sequence"/>
</dbReference>
<dbReference type="InterPro" id="IPR000315">
    <property type="entry name" value="Znf_B-box"/>
</dbReference>
<accession>A0A6J8ESD2</accession>
<feature type="domain" description="B box-type" evidence="2">
    <location>
        <begin position="3"/>
        <end position="53"/>
    </location>
</feature>